<evidence type="ECO:0000313" key="4">
    <source>
        <dbReference type="EMBL" id="SFS06801.1"/>
    </source>
</evidence>
<organism evidence="4 5">
    <name type="scientific">Halomicrobium zhouii</name>
    <dbReference type="NCBI Taxonomy" id="767519"/>
    <lineage>
        <taxon>Archaea</taxon>
        <taxon>Methanobacteriati</taxon>
        <taxon>Methanobacteriota</taxon>
        <taxon>Stenosarchaea group</taxon>
        <taxon>Halobacteria</taxon>
        <taxon>Halobacteriales</taxon>
        <taxon>Haloarculaceae</taxon>
        <taxon>Halomicrobium</taxon>
    </lineage>
</organism>
<evidence type="ECO:0000259" key="2">
    <source>
        <dbReference type="Pfam" id="PF01408"/>
    </source>
</evidence>
<dbReference type="Pfam" id="PF22725">
    <property type="entry name" value="GFO_IDH_MocA_C3"/>
    <property type="match status" value="1"/>
</dbReference>
<feature type="domain" description="GFO/IDH/MocA-like oxidoreductase" evidence="3">
    <location>
        <begin position="141"/>
        <end position="274"/>
    </location>
</feature>
<dbReference type="EMBL" id="FOZK01000003">
    <property type="protein sequence ID" value="SFS06801.1"/>
    <property type="molecule type" value="Genomic_DNA"/>
</dbReference>
<evidence type="ECO:0000259" key="3">
    <source>
        <dbReference type="Pfam" id="PF22725"/>
    </source>
</evidence>
<dbReference type="SUPFAM" id="SSF55347">
    <property type="entry name" value="Glyceraldehyde-3-phosphate dehydrogenase-like, C-terminal domain"/>
    <property type="match status" value="1"/>
</dbReference>
<dbReference type="InterPro" id="IPR050463">
    <property type="entry name" value="Gfo/Idh/MocA_oxidrdct_glycsds"/>
</dbReference>
<dbReference type="Gene3D" id="3.40.50.720">
    <property type="entry name" value="NAD(P)-binding Rossmann-like Domain"/>
    <property type="match status" value="1"/>
</dbReference>
<dbReference type="InterPro" id="IPR000683">
    <property type="entry name" value="Gfo/Idh/MocA-like_OxRdtase_N"/>
</dbReference>
<dbReference type="Gene3D" id="3.30.360.10">
    <property type="entry name" value="Dihydrodipicolinate Reductase, domain 2"/>
    <property type="match status" value="1"/>
</dbReference>
<keyword evidence="5" id="KW-1185">Reference proteome</keyword>
<dbReference type="SUPFAM" id="SSF51735">
    <property type="entry name" value="NAD(P)-binding Rossmann-fold domains"/>
    <property type="match status" value="1"/>
</dbReference>
<accession>A0A1I6LTK2</accession>
<proteinExistence type="predicted"/>
<feature type="domain" description="Gfo/Idh/MocA-like oxidoreductase N-terminal" evidence="2">
    <location>
        <begin position="9"/>
        <end position="125"/>
    </location>
</feature>
<evidence type="ECO:0000256" key="1">
    <source>
        <dbReference type="ARBA" id="ARBA00023002"/>
    </source>
</evidence>
<name>A0A1I6LTK2_9EURY</name>
<protein>
    <submittedName>
        <fullName evidence="4">Predicted dehydrogenase</fullName>
    </submittedName>
</protein>
<dbReference type="OrthoDB" id="226094at2157"/>
<gene>
    <name evidence="4" type="ORF">SAMN05216559_3101</name>
</gene>
<sequence length="363" mass="39320">MSNDTHSVRLGIVGLGFMGQTHATNATELGHEVVAGADVVPETRAAFADEYGATTYDEFETMYDAEPLDAVVVATPNTFHEAAVVPALERDYDVLCEKPLADDLASAERIAAAARDSDGFCLVNFHNRIATGTEVFKGYQREGRFGEVTHVQANYVRSRGIPGVGSWFTDEKLSGGGVVIDIGVHAIDLALYLMEFPPVEEVFAVTRSAFGAREDYVDPDDWYDSTDQAVFDVEDSATAMIRCADDRTISLEVSWAANQTETEEFVVRGTEAGARLELGGEELKMFDAGRQGTDHLVESTVTDASLEYTGWKGGDKLFLDAVARGEKPERNTVEQALTVQRVIDALYRSAADGGCVTVGESSE</sequence>
<dbReference type="InterPro" id="IPR055170">
    <property type="entry name" value="GFO_IDH_MocA-like_dom"/>
</dbReference>
<dbReference type="STRING" id="767519.SAMN05216559_3101"/>
<evidence type="ECO:0000313" key="5">
    <source>
        <dbReference type="Proteomes" id="UP000199062"/>
    </source>
</evidence>
<keyword evidence="1" id="KW-0560">Oxidoreductase</keyword>
<dbReference type="Proteomes" id="UP000199062">
    <property type="component" value="Unassembled WGS sequence"/>
</dbReference>
<reference evidence="4 5" key="1">
    <citation type="submission" date="2016-10" db="EMBL/GenBank/DDBJ databases">
        <authorList>
            <person name="de Groot N.N."/>
        </authorList>
    </citation>
    <scope>NUCLEOTIDE SEQUENCE [LARGE SCALE GENOMIC DNA]</scope>
    <source>
        <strain evidence="4 5">CGMCC 1.10457</strain>
    </source>
</reference>
<dbReference type="RefSeq" id="WP_089817443.1">
    <property type="nucleotide sequence ID" value="NZ_FOZK01000003.1"/>
</dbReference>
<dbReference type="InterPro" id="IPR036291">
    <property type="entry name" value="NAD(P)-bd_dom_sf"/>
</dbReference>
<dbReference type="PANTHER" id="PTHR43818:SF11">
    <property type="entry name" value="BCDNA.GH03377"/>
    <property type="match status" value="1"/>
</dbReference>
<dbReference type="Pfam" id="PF01408">
    <property type="entry name" value="GFO_IDH_MocA"/>
    <property type="match status" value="1"/>
</dbReference>
<dbReference type="GO" id="GO:0016491">
    <property type="term" value="F:oxidoreductase activity"/>
    <property type="evidence" value="ECO:0007669"/>
    <property type="project" value="UniProtKB-KW"/>
</dbReference>
<dbReference type="GO" id="GO:0000166">
    <property type="term" value="F:nucleotide binding"/>
    <property type="evidence" value="ECO:0007669"/>
    <property type="project" value="InterPro"/>
</dbReference>
<dbReference type="PANTHER" id="PTHR43818">
    <property type="entry name" value="BCDNA.GH03377"/>
    <property type="match status" value="1"/>
</dbReference>
<dbReference type="AlphaFoldDB" id="A0A1I6LTK2"/>